<feature type="compositionally biased region" description="Basic and acidic residues" evidence="1">
    <location>
        <begin position="378"/>
        <end position="392"/>
    </location>
</feature>
<organism evidence="3 4">
    <name type="scientific">Drosophila busckii</name>
    <name type="common">Fruit fly</name>
    <dbReference type="NCBI Taxonomy" id="30019"/>
    <lineage>
        <taxon>Eukaryota</taxon>
        <taxon>Metazoa</taxon>
        <taxon>Ecdysozoa</taxon>
        <taxon>Arthropoda</taxon>
        <taxon>Hexapoda</taxon>
        <taxon>Insecta</taxon>
        <taxon>Pterygota</taxon>
        <taxon>Neoptera</taxon>
        <taxon>Endopterygota</taxon>
        <taxon>Diptera</taxon>
        <taxon>Brachycera</taxon>
        <taxon>Muscomorpha</taxon>
        <taxon>Ephydroidea</taxon>
        <taxon>Drosophilidae</taxon>
        <taxon>Drosophila</taxon>
    </lineage>
</organism>
<accession>A0A0M3QU53</accession>
<dbReference type="EMBL" id="CP012523">
    <property type="protein sequence ID" value="ALC40063.1"/>
    <property type="molecule type" value="Genomic_DNA"/>
</dbReference>
<feature type="region of interest" description="Disordered" evidence="1">
    <location>
        <begin position="227"/>
        <end position="274"/>
    </location>
</feature>
<feature type="region of interest" description="Disordered" evidence="1">
    <location>
        <begin position="460"/>
        <end position="481"/>
    </location>
</feature>
<feature type="transmembrane region" description="Helical" evidence="2">
    <location>
        <begin position="21"/>
        <end position="38"/>
    </location>
</feature>
<gene>
    <name evidence="3" type="ORF">Dbus_chr2Lg2148</name>
</gene>
<reference evidence="3 4" key="1">
    <citation type="submission" date="2015-08" db="EMBL/GenBank/DDBJ databases">
        <title>Ancestral chromatin configuration constrains chromatin evolution on differentiating sex chromosomes in Drosophila.</title>
        <authorList>
            <person name="Zhou Q."/>
            <person name="Bachtrog D."/>
        </authorList>
    </citation>
    <scope>NUCLEOTIDE SEQUENCE [LARGE SCALE GENOMIC DNA]</scope>
    <source>
        <tissue evidence="3">Whole larvae</tissue>
    </source>
</reference>
<dbReference type="InterPro" id="IPR036179">
    <property type="entry name" value="Ig-like_dom_sf"/>
</dbReference>
<dbReference type="SUPFAM" id="SSF48726">
    <property type="entry name" value="Immunoglobulin"/>
    <property type="match status" value="1"/>
</dbReference>
<evidence type="ECO:0000256" key="1">
    <source>
        <dbReference type="SAM" id="MobiDB-lite"/>
    </source>
</evidence>
<evidence type="ECO:0000313" key="3">
    <source>
        <dbReference type="EMBL" id="ALC40063.1"/>
    </source>
</evidence>
<dbReference type="Proteomes" id="UP000494163">
    <property type="component" value="Chromosome 2L"/>
</dbReference>
<dbReference type="InterPro" id="IPR016024">
    <property type="entry name" value="ARM-type_fold"/>
</dbReference>
<keyword evidence="2" id="KW-0812">Transmembrane</keyword>
<evidence type="ECO:0000256" key="2">
    <source>
        <dbReference type="SAM" id="Phobius"/>
    </source>
</evidence>
<feature type="compositionally biased region" description="Basic residues" evidence="1">
    <location>
        <begin position="461"/>
        <end position="475"/>
    </location>
</feature>
<name>A0A0M3QU53_DROBS</name>
<protein>
    <submittedName>
        <fullName evidence="3">CG31806</fullName>
    </submittedName>
</protein>
<keyword evidence="2" id="KW-0472">Membrane</keyword>
<dbReference type="PANTHER" id="PTHR21261:SF15">
    <property type="entry name" value="BEATEN PATH IIIA, ISOFORM D-RELATED"/>
    <property type="match status" value="1"/>
</dbReference>
<dbReference type="PANTHER" id="PTHR21261">
    <property type="entry name" value="BEAT PROTEIN"/>
    <property type="match status" value="1"/>
</dbReference>
<feature type="region of interest" description="Disordered" evidence="1">
    <location>
        <begin position="378"/>
        <end position="399"/>
    </location>
</feature>
<feature type="compositionally biased region" description="Acidic residues" evidence="1">
    <location>
        <begin position="231"/>
        <end position="266"/>
    </location>
</feature>
<evidence type="ECO:0000313" key="4">
    <source>
        <dbReference type="Proteomes" id="UP000494163"/>
    </source>
</evidence>
<dbReference type="SUPFAM" id="SSF48371">
    <property type="entry name" value="ARM repeat"/>
    <property type="match status" value="1"/>
</dbReference>
<dbReference type="AlphaFoldDB" id="A0A0M3QU53"/>
<dbReference type="OrthoDB" id="7865358at2759"/>
<keyword evidence="4" id="KW-1185">Reference proteome</keyword>
<dbReference type="GO" id="GO:0008045">
    <property type="term" value="P:motor neuron axon guidance"/>
    <property type="evidence" value="ECO:0007669"/>
    <property type="project" value="TreeGrafter"/>
</dbReference>
<keyword evidence="2" id="KW-1133">Transmembrane helix</keyword>
<proteinExistence type="predicted"/>
<dbReference type="STRING" id="30019.A0A0M3QU53"/>
<sequence>MGATLNRRRRSLQLNLSSCQLSLQLALMLATTLCSVTVESLTMTEIRIPKHIMRHEDAVLGCKFDLDGESLYSVKWYKDGFEFYRYVPRDMPPGQVFPLPGVDVEFGLVGSCCFICYLYLFKLSLLEFVSNVMYAKNKSKVLQTLEETLPPLSHDDAIDMITKIIRKPDSNPIEAGLRLGNVDKHSKDSCTVKLQAALGEVNVSSEALNKVMPVSNEQLTELAQLSTALQQDDEDEDEDDDVEYDEDDDEDDDDADDDDDDDDDAADSLQNSTDVSVVLRSVSLQSSGRYRCEVSGEAPSFQTVSGHEDMIVVVTPRRGPEITGGQPRYQIGDMVRVNCTSKPSKPCVAKISSVYWQSNEESVESDKHQRIPVLESRETVRQQDKSLEDKQLKKSRRPAAATSVASAAAAASSASASRALAGKSIARISLYALPVLIAFLCCCASNNWLTVNPLTPTSTNKHGHEHGHVRGHGHGHGLQLSDAMQALAR</sequence>